<sequence>MRSKIVKYIFKKEMLDILRDKKTLFMMIVVPLLLYPLLMLLMIQVMNMSASSMNSKDINIAFNNKPNKVLVSMIEDDNLEKDTKNTSNDKGKIRVLDVDNYKKSLEENKLMLI</sequence>
<reference evidence="2" key="1">
    <citation type="submission" date="2018-06" db="EMBL/GenBank/DDBJ databases">
        <authorList>
            <consortium name="Pathogen Informatics"/>
            <person name="Doyle S."/>
        </authorList>
    </citation>
    <scope>NUCLEOTIDE SEQUENCE</scope>
    <source>
        <strain evidence="2">NCTC13307</strain>
    </source>
</reference>
<organism evidence="2">
    <name type="scientific">Clostridioides difficile</name>
    <name type="common">Peptoclostridium difficile</name>
    <dbReference type="NCBI Taxonomy" id="1496"/>
    <lineage>
        <taxon>Bacteria</taxon>
        <taxon>Bacillati</taxon>
        <taxon>Bacillota</taxon>
        <taxon>Clostridia</taxon>
        <taxon>Peptostreptococcales</taxon>
        <taxon>Peptostreptococcaceae</taxon>
        <taxon>Clostridioides</taxon>
    </lineage>
</organism>
<name>A0A381I9C8_CLODI</name>
<proteinExistence type="predicted"/>
<protein>
    <submittedName>
        <fullName evidence="2">Sodium extrusion ABC transporter permease</fullName>
    </submittedName>
</protein>
<keyword evidence="1" id="KW-1133">Transmembrane helix</keyword>
<accession>A0A381I9C8</accession>
<keyword evidence="1" id="KW-0812">Transmembrane</keyword>
<feature type="transmembrane region" description="Helical" evidence="1">
    <location>
        <begin position="24"/>
        <end position="46"/>
    </location>
</feature>
<gene>
    <name evidence="2" type="ORF">NCTC13307_02060</name>
</gene>
<dbReference type="AlphaFoldDB" id="A0A381I9C8"/>
<evidence type="ECO:0000313" key="2">
    <source>
        <dbReference type="EMBL" id="SUY24076.1"/>
    </source>
</evidence>
<evidence type="ECO:0000256" key="1">
    <source>
        <dbReference type="SAM" id="Phobius"/>
    </source>
</evidence>
<keyword evidence="1" id="KW-0472">Membrane</keyword>
<dbReference type="EMBL" id="UFWD01000001">
    <property type="protein sequence ID" value="SUY24076.1"/>
    <property type="molecule type" value="Genomic_DNA"/>
</dbReference>